<dbReference type="InterPro" id="IPR005243">
    <property type="entry name" value="THIRX-like_proc"/>
</dbReference>
<evidence type="ECO:0000313" key="5">
    <source>
        <dbReference type="Proteomes" id="UP000033662"/>
    </source>
</evidence>
<dbReference type="NCBIfam" id="TIGR00412">
    <property type="entry name" value="redox_disulf_2"/>
    <property type="match status" value="1"/>
</dbReference>
<dbReference type="InterPro" id="IPR012336">
    <property type="entry name" value="Thioredoxin-like_fold"/>
</dbReference>
<dbReference type="Pfam" id="PF13192">
    <property type="entry name" value="Thioredoxin_3"/>
    <property type="match status" value="1"/>
</dbReference>
<feature type="active site" description="Nucleophile" evidence="1">
    <location>
        <position position="14"/>
    </location>
</feature>
<dbReference type="Gene3D" id="3.40.30.10">
    <property type="entry name" value="Glutaredoxin"/>
    <property type="match status" value="1"/>
</dbReference>
<feature type="active site" description="Nucleophile" evidence="1">
    <location>
        <position position="11"/>
    </location>
</feature>
<evidence type="ECO:0000256" key="2">
    <source>
        <dbReference type="PIRSR" id="PIRSR037031-51"/>
    </source>
</evidence>
<gene>
    <name evidence="4" type="ORF">VP02_20315</name>
</gene>
<proteinExistence type="predicted"/>
<name>A0A0F4XL46_9PSED</name>
<keyword evidence="2" id="KW-1015">Disulfide bond</keyword>
<keyword evidence="2" id="KW-0676">Redox-active center</keyword>
<dbReference type="PANTHER" id="PTHR36450:SF1">
    <property type="entry name" value="THIOREDOXIN"/>
    <property type="match status" value="1"/>
</dbReference>
<organism evidence="4 5">
    <name type="scientific">Pseudomonas kilonensis</name>
    <dbReference type="NCBI Taxonomy" id="132476"/>
    <lineage>
        <taxon>Bacteria</taxon>
        <taxon>Pseudomonadati</taxon>
        <taxon>Pseudomonadota</taxon>
        <taxon>Gammaproteobacteria</taxon>
        <taxon>Pseudomonadales</taxon>
        <taxon>Pseudomonadaceae</taxon>
        <taxon>Pseudomonas</taxon>
    </lineage>
</organism>
<feature type="disulfide bond" description="Redox-active" evidence="2">
    <location>
        <begin position="11"/>
        <end position="14"/>
    </location>
</feature>
<evidence type="ECO:0000259" key="3">
    <source>
        <dbReference type="Pfam" id="PF13192"/>
    </source>
</evidence>
<dbReference type="EMBL" id="JZXC01000021">
    <property type="protein sequence ID" value="KKA06058.1"/>
    <property type="molecule type" value="Genomic_DNA"/>
</dbReference>
<dbReference type="PATRIC" id="fig|132476.4.peg.2700"/>
<comment type="caution">
    <text evidence="4">The sequence shown here is derived from an EMBL/GenBank/DDBJ whole genome shotgun (WGS) entry which is preliminary data.</text>
</comment>
<dbReference type="PIRSF" id="PIRSF037031">
    <property type="entry name" value="Redox_disulphide_2"/>
    <property type="match status" value="1"/>
</dbReference>
<protein>
    <submittedName>
        <fullName evidence="4">Glutaredoxin</fullName>
    </submittedName>
</protein>
<dbReference type="InterPro" id="IPR036249">
    <property type="entry name" value="Thioredoxin-like_sf"/>
</dbReference>
<dbReference type="Proteomes" id="UP000033662">
    <property type="component" value="Unassembled WGS sequence"/>
</dbReference>
<evidence type="ECO:0000256" key="1">
    <source>
        <dbReference type="PIRSR" id="PIRSR037031-50"/>
    </source>
</evidence>
<accession>A0A0F4XL46</accession>
<evidence type="ECO:0000313" key="4">
    <source>
        <dbReference type="EMBL" id="KKA06058.1"/>
    </source>
</evidence>
<reference evidence="4 5" key="1">
    <citation type="submission" date="2015-03" db="EMBL/GenBank/DDBJ databases">
        <title>Pseudomonas fluorescens 1855-344 Genome sequencing and assembly.</title>
        <authorList>
            <person name="Eng W.W.H."/>
            <person name="Gan H.M."/>
            <person name="Savka M.A."/>
        </authorList>
    </citation>
    <scope>NUCLEOTIDE SEQUENCE [LARGE SCALE GENOMIC DNA]</scope>
    <source>
        <strain evidence="4 5">1855-344</strain>
    </source>
</reference>
<feature type="domain" description="Thioredoxin-like fold" evidence="3">
    <location>
        <begin position="3"/>
        <end position="76"/>
    </location>
</feature>
<dbReference type="OrthoDB" id="9800630at2"/>
<dbReference type="SUPFAM" id="SSF52833">
    <property type="entry name" value="Thioredoxin-like"/>
    <property type="match status" value="1"/>
</dbReference>
<dbReference type="AlphaFoldDB" id="A0A0F4XL46"/>
<dbReference type="PANTHER" id="PTHR36450">
    <property type="entry name" value="THIOREDOXIN"/>
    <property type="match status" value="1"/>
</dbReference>
<sequence length="88" mass="9288">MLNIKILGSGCANCKKLEAAARQAAQNLNIQAEFEKITDMGKMMTYDILSTPALVINEKVVSSGKIPTVADIQGWISTAGPANSSTCT</sequence>